<name>A0A2K4F9W4_9STAP</name>
<comment type="caution">
    <text evidence="4">The sequence shown here is derived from an EMBL/GenBank/DDBJ whole genome shotgun (WGS) entry which is preliminary data.</text>
</comment>
<sequence>MLNNITVVGRLTKHPQIYDKEGRKRATFTVAVERNYRDKNNQPIVDFLFCKAFGKLAENIEHYLKQGSLVGITGQLHSSKYEKESQTHFISEINIEYIKFMSSPKSDNTVQTHTSNIESYNPFDNLDPLTINPNEVIEIV</sequence>
<protein>
    <recommendedName>
        <fullName evidence="2 3">Single-stranded DNA-binding protein</fullName>
        <shortName evidence="2">SSB</shortName>
    </recommendedName>
</protein>
<accession>A0A2K4F9W4</accession>
<dbReference type="Proteomes" id="UP000242712">
    <property type="component" value="Unassembled WGS sequence"/>
</dbReference>
<dbReference type="EMBL" id="PPPX01000019">
    <property type="protein sequence ID" value="POA08124.1"/>
    <property type="molecule type" value="Genomic_DNA"/>
</dbReference>
<reference evidence="4 5" key="1">
    <citation type="submission" date="2017-08" db="EMBL/GenBank/DDBJ databases">
        <title>Draft genome sequences of 64 type strains of genus Staph aureus.</title>
        <authorList>
            <person name="Cole K."/>
            <person name="Golubchik T."/>
            <person name="Russell J."/>
            <person name="Foster D."/>
            <person name="Llewelyn M."/>
            <person name="Wilson D."/>
            <person name="Crook D."/>
            <person name="Paul J."/>
        </authorList>
    </citation>
    <scope>NUCLEOTIDE SEQUENCE [LARGE SCALE GENOMIC DNA]</scope>
    <source>
        <strain evidence="4 5">DSM 29875</strain>
    </source>
</reference>
<proteinExistence type="inferred from homology"/>
<evidence type="ECO:0000256" key="2">
    <source>
        <dbReference type="HAMAP-Rule" id="MF_00984"/>
    </source>
</evidence>
<dbReference type="AlphaFoldDB" id="A0A2K4F9W4"/>
<dbReference type="PIRSF" id="PIRSF002070">
    <property type="entry name" value="SSB"/>
    <property type="match status" value="1"/>
</dbReference>
<evidence type="ECO:0000256" key="3">
    <source>
        <dbReference type="PIRNR" id="PIRNR002070"/>
    </source>
</evidence>
<dbReference type="GO" id="GO:0006260">
    <property type="term" value="P:DNA replication"/>
    <property type="evidence" value="ECO:0007669"/>
    <property type="project" value="InterPro"/>
</dbReference>
<keyword evidence="5" id="KW-1185">Reference proteome</keyword>
<dbReference type="CDD" id="cd04496">
    <property type="entry name" value="SSB_OBF"/>
    <property type="match status" value="1"/>
</dbReference>
<dbReference type="GeneID" id="98299013"/>
<dbReference type="SUPFAM" id="SSF50249">
    <property type="entry name" value="Nucleic acid-binding proteins"/>
    <property type="match status" value="1"/>
</dbReference>
<dbReference type="HAMAP" id="MF_00984">
    <property type="entry name" value="SSB"/>
    <property type="match status" value="1"/>
</dbReference>
<keyword evidence="1 2" id="KW-0238">DNA-binding</keyword>
<organism evidence="4 5">
    <name type="scientific">Staphylococcus argensis</name>
    <dbReference type="NCBI Taxonomy" id="1607738"/>
    <lineage>
        <taxon>Bacteria</taxon>
        <taxon>Bacillati</taxon>
        <taxon>Bacillota</taxon>
        <taxon>Bacilli</taxon>
        <taxon>Bacillales</taxon>
        <taxon>Staphylococcaceae</taxon>
        <taxon>Staphylococcus</taxon>
    </lineage>
</organism>
<dbReference type="NCBIfam" id="TIGR00621">
    <property type="entry name" value="ssb"/>
    <property type="match status" value="1"/>
</dbReference>
<gene>
    <name evidence="4" type="ORF">CD039_11740</name>
</gene>
<dbReference type="GO" id="GO:0003697">
    <property type="term" value="F:single-stranded DNA binding"/>
    <property type="evidence" value="ECO:0007669"/>
    <property type="project" value="UniProtKB-UniRule"/>
</dbReference>
<dbReference type="Pfam" id="PF00436">
    <property type="entry name" value="SSB"/>
    <property type="match status" value="1"/>
</dbReference>
<dbReference type="InterPro" id="IPR012340">
    <property type="entry name" value="NA-bd_OB-fold"/>
</dbReference>
<dbReference type="GO" id="GO:0009295">
    <property type="term" value="C:nucleoid"/>
    <property type="evidence" value="ECO:0007669"/>
    <property type="project" value="TreeGrafter"/>
</dbReference>
<dbReference type="InterPro" id="IPR000424">
    <property type="entry name" value="Primosome_PriB/ssb"/>
</dbReference>
<evidence type="ECO:0000313" key="4">
    <source>
        <dbReference type="EMBL" id="POA08124.1"/>
    </source>
</evidence>
<dbReference type="PROSITE" id="PS50935">
    <property type="entry name" value="SSB"/>
    <property type="match status" value="1"/>
</dbReference>
<dbReference type="OrthoDB" id="9809878at2"/>
<comment type="subunit">
    <text evidence="2">Homotetramer.</text>
</comment>
<evidence type="ECO:0000256" key="1">
    <source>
        <dbReference type="ARBA" id="ARBA00023125"/>
    </source>
</evidence>
<dbReference type="Gene3D" id="2.40.50.140">
    <property type="entry name" value="Nucleic acid-binding proteins"/>
    <property type="match status" value="1"/>
</dbReference>
<dbReference type="InterPro" id="IPR011344">
    <property type="entry name" value="ssDNA-bd"/>
</dbReference>
<dbReference type="PANTHER" id="PTHR10302:SF27">
    <property type="entry name" value="SINGLE-STRANDED DNA-BINDING PROTEIN"/>
    <property type="match status" value="1"/>
</dbReference>
<dbReference type="PANTHER" id="PTHR10302">
    <property type="entry name" value="SINGLE-STRANDED DNA-BINDING PROTEIN"/>
    <property type="match status" value="1"/>
</dbReference>
<evidence type="ECO:0000313" key="5">
    <source>
        <dbReference type="Proteomes" id="UP000242712"/>
    </source>
</evidence>
<dbReference type="RefSeq" id="WP_103372463.1">
    <property type="nucleotide sequence ID" value="NZ_CBCRVO010000005.1"/>
</dbReference>
<comment type="caution">
    <text evidence="2">Lacks conserved residue(s) required for the propagation of feature annotation.</text>
</comment>